<dbReference type="OrthoDB" id="9815002at2"/>
<keyword evidence="5" id="KW-1185">Reference proteome</keyword>
<dbReference type="InterPro" id="IPR008258">
    <property type="entry name" value="Transglycosylase_SLT_dom_1"/>
</dbReference>
<dbReference type="Proteomes" id="UP000270743">
    <property type="component" value="Unassembled WGS sequence"/>
</dbReference>
<accession>A0A3S4DWU4</accession>
<dbReference type="SUPFAM" id="SSF53955">
    <property type="entry name" value="Lysozyme-like"/>
    <property type="match status" value="1"/>
</dbReference>
<evidence type="ECO:0000313" key="4">
    <source>
        <dbReference type="EMBL" id="VDS09155.1"/>
    </source>
</evidence>
<dbReference type="AlphaFoldDB" id="A0A3S4DWU4"/>
<feature type="domain" description="Transglycosylase SLT" evidence="3">
    <location>
        <begin position="96"/>
        <end position="199"/>
    </location>
</feature>
<dbReference type="EMBL" id="UZWE01000033">
    <property type="protein sequence ID" value="VDS09155.1"/>
    <property type="molecule type" value="Genomic_DNA"/>
</dbReference>
<reference evidence="4 5" key="1">
    <citation type="submission" date="2018-12" db="EMBL/GenBank/DDBJ databases">
        <authorList>
            <person name="Criscuolo A."/>
        </authorList>
    </citation>
    <scope>NUCLEOTIDE SEQUENCE [LARGE SCALE GENOMIC DNA]</scope>
    <source>
        <strain evidence="4">ACIP1116241</strain>
    </source>
</reference>
<proteinExistence type="inferred from homology"/>
<dbReference type="Pfam" id="PF01464">
    <property type="entry name" value="SLT"/>
    <property type="match status" value="1"/>
</dbReference>
<dbReference type="CDD" id="cd00254">
    <property type="entry name" value="LT-like"/>
    <property type="match status" value="1"/>
</dbReference>
<dbReference type="PANTHER" id="PTHR37423:SF2">
    <property type="entry name" value="MEMBRANE-BOUND LYTIC MUREIN TRANSGLYCOSYLASE C"/>
    <property type="match status" value="1"/>
</dbReference>
<gene>
    <name evidence="4" type="primary">slt_3</name>
    <name evidence="4" type="ORF">PARHAE_02345</name>
</gene>
<sequence length="207" mass="22380">MTFIPTIKAGLCAMLVAGLALPAGAEGLRLSGSSSKSRAEQFARQTRLMDSRLAGQYQQSARLQPRGGASSSVEIELSANIPAYRGKRSDFIPHARAAARRYGIPEDLFLRLVQQESGWNPSARSHKGATGLAQLMPGTAAKLGVNPHDPVQNLHGGARYLRMMYNQFGNWRLALAAYNAGPGAVQKYNGIPPYRETRNYVRIIAGG</sequence>
<dbReference type="InterPro" id="IPR023346">
    <property type="entry name" value="Lysozyme-like_dom_sf"/>
</dbReference>
<dbReference type="RefSeq" id="WP_126154815.1">
    <property type="nucleotide sequence ID" value="NZ_UZWE01000033.1"/>
</dbReference>
<name>A0A3S4DWU4_9RHOB</name>
<dbReference type="GO" id="GO:0016829">
    <property type="term" value="F:lyase activity"/>
    <property type="evidence" value="ECO:0007669"/>
    <property type="project" value="UniProtKB-KW"/>
</dbReference>
<comment type="similarity">
    <text evidence="2">Belongs to the virb1 family.</text>
</comment>
<protein>
    <submittedName>
        <fullName evidence="4">Soluble lytic murein transglycosylase</fullName>
        <ecNumber evidence="4">4.2.2.-</ecNumber>
    </submittedName>
</protein>
<evidence type="ECO:0000256" key="2">
    <source>
        <dbReference type="ARBA" id="ARBA00009387"/>
    </source>
</evidence>
<dbReference type="Gene3D" id="1.10.530.10">
    <property type="match status" value="1"/>
</dbReference>
<evidence type="ECO:0000256" key="1">
    <source>
        <dbReference type="ARBA" id="ARBA00007734"/>
    </source>
</evidence>
<comment type="similarity">
    <text evidence="1">Belongs to the transglycosylase Slt family.</text>
</comment>
<keyword evidence="4" id="KW-0456">Lyase</keyword>
<evidence type="ECO:0000259" key="3">
    <source>
        <dbReference type="Pfam" id="PF01464"/>
    </source>
</evidence>
<dbReference type="EC" id="4.2.2.-" evidence="4"/>
<dbReference type="PANTHER" id="PTHR37423">
    <property type="entry name" value="SOLUBLE LYTIC MUREIN TRANSGLYCOSYLASE-RELATED"/>
    <property type="match status" value="1"/>
</dbReference>
<evidence type="ECO:0000313" key="5">
    <source>
        <dbReference type="Proteomes" id="UP000270743"/>
    </source>
</evidence>
<organism evidence="4 5">
    <name type="scientific">Paracoccus haematequi</name>
    <dbReference type="NCBI Taxonomy" id="2491866"/>
    <lineage>
        <taxon>Bacteria</taxon>
        <taxon>Pseudomonadati</taxon>
        <taxon>Pseudomonadota</taxon>
        <taxon>Alphaproteobacteria</taxon>
        <taxon>Rhodobacterales</taxon>
        <taxon>Paracoccaceae</taxon>
        <taxon>Paracoccus</taxon>
    </lineage>
</organism>